<dbReference type="OrthoDB" id="3020559at2759"/>
<sequence length="290" mass="32405">MVRHTLMILLYCLPWPYNPTSTAGRSLHAGGFPADTAPWQPGQSAPTWYQNATINASPWLGPVNALANDVDTISAAFLQLAEFHERSQLDKFPSDLLRFSLRNGYLAPDDLLTAIDWERLRNLALAVSRVFPPISSNPLGHLEGYELLSQTTPRDFSRIEHSYGVELLSFPLDEMPTTSSTVSSSLFTPQPRTPPHPATQSIEPGVYPSTEHREQPLSQTPHTGTIVDAGGISRRQCFDCGVDKTAQWRRHPEIPGFLCNPCGQHRKIYGMPRSPRLVKRGKERANRKRT</sequence>
<keyword evidence="3" id="KW-0732">Signal</keyword>
<dbReference type="GO" id="GO:0008270">
    <property type="term" value="F:zinc ion binding"/>
    <property type="evidence" value="ECO:0007669"/>
    <property type="project" value="UniProtKB-KW"/>
</dbReference>
<evidence type="ECO:0000256" key="1">
    <source>
        <dbReference type="PROSITE-ProRule" id="PRU00094"/>
    </source>
</evidence>
<dbReference type="EMBL" id="JACAZH010000016">
    <property type="protein sequence ID" value="KAF7349423.1"/>
    <property type="molecule type" value="Genomic_DNA"/>
</dbReference>
<comment type="caution">
    <text evidence="5">The sequence shown here is derived from an EMBL/GenBank/DDBJ whole genome shotgun (WGS) entry which is preliminary data.</text>
</comment>
<dbReference type="CDD" id="cd00202">
    <property type="entry name" value="ZnF_GATA"/>
    <property type="match status" value="1"/>
</dbReference>
<evidence type="ECO:0000313" key="5">
    <source>
        <dbReference type="EMBL" id="KAF7349423.1"/>
    </source>
</evidence>
<evidence type="ECO:0000256" key="2">
    <source>
        <dbReference type="SAM" id="MobiDB-lite"/>
    </source>
</evidence>
<reference evidence="5" key="1">
    <citation type="submission" date="2020-05" db="EMBL/GenBank/DDBJ databases">
        <title>Mycena genomes resolve the evolution of fungal bioluminescence.</title>
        <authorList>
            <person name="Tsai I.J."/>
        </authorList>
    </citation>
    <scope>NUCLEOTIDE SEQUENCE</scope>
    <source>
        <strain evidence="5">160909Yilan</strain>
    </source>
</reference>
<keyword evidence="1" id="KW-0863">Zinc-finger</keyword>
<gene>
    <name evidence="5" type="ORF">MSAN_01732200</name>
</gene>
<dbReference type="SUPFAM" id="SSF57716">
    <property type="entry name" value="Glucocorticoid receptor-like (DNA-binding domain)"/>
    <property type="match status" value="1"/>
</dbReference>
<organism evidence="5 6">
    <name type="scientific">Mycena sanguinolenta</name>
    <dbReference type="NCBI Taxonomy" id="230812"/>
    <lineage>
        <taxon>Eukaryota</taxon>
        <taxon>Fungi</taxon>
        <taxon>Dikarya</taxon>
        <taxon>Basidiomycota</taxon>
        <taxon>Agaricomycotina</taxon>
        <taxon>Agaricomycetes</taxon>
        <taxon>Agaricomycetidae</taxon>
        <taxon>Agaricales</taxon>
        <taxon>Marasmiineae</taxon>
        <taxon>Mycenaceae</taxon>
        <taxon>Mycena</taxon>
    </lineage>
</organism>
<feature type="domain" description="GATA-type" evidence="4">
    <location>
        <begin position="235"/>
        <end position="289"/>
    </location>
</feature>
<evidence type="ECO:0000256" key="3">
    <source>
        <dbReference type="SAM" id="SignalP"/>
    </source>
</evidence>
<dbReference type="PROSITE" id="PS50114">
    <property type="entry name" value="GATA_ZN_FINGER_2"/>
    <property type="match status" value="1"/>
</dbReference>
<dbReference type="GO" id="GO:0043565">
    <property type="term" value="F:sequence-specific DNA binding"/>
    <property type="evidence" value="ECO:0007669"/>
    <property type="project" value="InterPro"/>
</dbReference>
<protein>
    <recommendedName>
        <fullName evidence="4">GATA-type domain-containing protein</fullName>
    </recommendedName>
</protein>
<keyword evidence="1" id="KW-0862">Zinc</keyword>
<dbReference type="InterPro" id="IPR013088">
    <property type="entry name" value="Znf_NHR/GATA"/>
</dbReference>
<feature type="region of interest" description="Disordered" evidence="2">
    <location>
        <begin position="180"/>
        <end position="222"/>
    </location>
</feature>
<dbReference type="InterPro" id="IPR000679">
    <property type="entry name" value="Znf_GATA"/>
</dbReference>
<dbReference type="Pfam" id="PF00320">
    <property type="entry name" value="GATA"/>
    <property type="match status" value="1"/>
</dbReference>
<feature type="chain" id="PRO_5034996260" description="GATA-type domain-containing protein" evidence="3">
    <location>
        <begin position="23"/>
        <end position="290"/>
    </location>
</feature>
<dbReference type="GO" id="GO:0006355">
    <property type="term" value="P:regulation of DNA-templated transcription"/>
    <property type="evidence" value="ECO:0007669"/>
    <property type="project" value="InterPro"/>
</dbReference>
<proteinExistence type="predicted"/>
<dbReference type="Proteomes" id="UP000623467">
    <property type="component" value="Unassembled WGS sequence"/>
</dbReference>
<name>A0A8H7CW09_9AGAR</name>
<evidence type="ECO:0000313" key="6">
    <source>
        <dbReference type="Proteomes" id="UP000623467"/>
    </source>
</evidence>
<evidence type="ECO:0000259" key="4">
    <source>
        <dbReference type="PROSITE" id="PS50114"/>
    </source>
</evidence>
<accession>A0A8H7CW09</accession>
<keyword evidence="1" id="KW-0479">Metal-binding</keyword>
<dbReference type="AlphaFoldDB" id="A0A8H7CW09"/>
<feature type="signal peptide" evidence="3">
    <location>
        <begin position="1"/>
        <end position="22"/>
    </location>
</feature>
<dbReference type="Gene3D" id="3.30.50.10">
    <property type="entry name" value="Erythroid Transcription Factor GATA-1, subunit A"/>
    <property type="match status" value="1"/>
</dbReference>
<keyword evidence="6" id="KW-1185">Reference proteome</keyword>
<dbReference type="SMART" id="SM00401">
    <property type="entry name" value="ZnF_GATA"/>
    <property type="match status" value="1"/>
</dbReference>